<feature type="domain" description="DNA replication/recombination mediator RecO N-terminal" evidence="4">
    <location>
        <begin position="14"/>
        <end position="81"/>
    </location>
</feature>
<dbReference type="GO" id="GO:0006302">
    <property type="term" value="P:double-strand break repair"/>
    <property type="evidence" value="ECO:0007669"/>
    <property type="project" value="TreeGrafter"/>
</dbReference>
<gene>
    <name evidence="5" type="primary">recO</name>
    <name evidence="5" type="ordered locus">MfeM64YM_0630</name>
</gene>
<keyword evidence="1" id="KW-0227">DNA damage</keyword>
<keyword evidence="2" id="KW-0233">DNA recombination</keyword>
<reference evidence="5 6" key="1">
    <citation type="journal article" date="2011" name="J. Bacteriol.">
        <title>Genome sequence of the repetitive-sequence-rich Mycoplasma fermentans strain M64.</title>
        <authorList>
            <person name="Shu H.W."/>
            <person name="Liu T.T."/>
            <person name="Chang H.Y."/>
            <person name="Liu Y.M."/>
            <person name="Wu K.M."/>
            <person name="Shu H.Y."/>
            <person name="Tsai S.F."/>
            <person name="Hsiao K.J."/>
            <person name="Hu W.S."/>
            <person name="Ng W.V."/>
        </authorList>
    </citation>
    <scope>NUCLEOTIDE SEQUENCE [LARGE SCALE GENOMIC DNA]</scope>
    <source>
        <strain evidence="5 6">M64</strain>
    </source>
</reference>
<evidence type="ECO:0000313" key="5">
    <source>
        <dbReference type="EMBL" id="ADV34628.1"/>
    </source>
</evidence>
<dbReference type="PANTHER" id="PTHR33991">
    <property type="entry name" value="DNA REPAIR PROTEIN RECO"/>
    <property type="match status" value="1"/>
</dbReference>
<dbReference type="InterPro" id="IPR003717">
    <property type="entry name" value="RecO"/>
</dbReference>
<dbReference type="SUPFAM" id="SSF57863">
    <property type="entry name" value="ArfGap/RecO-like zinc finger"/>
    <property type="match status" value="1"/>
</dbReference>
<evidence type="ECO:0000313" key="6">
    <source>
        <dbReference type="Proteomes" id="UP000007473"/>
    </source>
</evidence>
<protein>
    <submittedName>
        <fullName evidence="5">DNA repair protein recO</fullName>
    </submittedName>
</protein>
<dbReference type="Proteomes" id="UP000007473">
    <property type="component" value="Chromosome"/>
</dbReference>
<dbReference type="KEGG" id="mfm:MfeM64YM_0630"/>
<keyword evidence="3" id="KW-0234">DNA repair</keyword>
<dbReference type="InterPro" id="IPR022572">
    <property type="entry name" value="DNA_rep/recomb_RecO_N"/>
</dbReference>
<evidence type="ECO:0000259" key="4">
    <source>
        <dbReference type="Pfam" id="PF11967"/>
    </source>
</evidence>
<dbReference type="PANTHER" id="PTHR33991:SF1">
    <property type="entry name" value="DNA REPAIR PROTEIN RECO"/>
    <property type="match status" value="1"/>
</dbReference>
<evidence type="ECO:0000256" key="3">
    <source>
        <dbReference type="ARBA" id="ARBA00023204"/>
    </source>
</evidence>
<dbReference type="AlphaFoldDB" id="A0AB32XC47"/>
<evidence type="ECO:0000256" key="2">
    <source>
        <dbReference type="ARBA" id="ARBA00023172"/>
    </source>
</evidence>
<dbReference type="Pfam" id="PF02565">
    <property type="entry name" value="RecO_C"/>
    <property type="match status" value="1"/>
</dbReference>
<accession>A0AB32XC47</accession>
<dbReference type="EMBL" id="CP002458">
    <property type="protein sequence ID" value="ADV34628.1"/>
    <property type="molecule type" value="Genomic_DNA"/>
</dbReference>
<dbReference type="InterPro" id="IPR012340">
    <property type="entry name" value="NA-bd_OB-fold"/>
</dbReference>
<dbReference type="NCBIfam" id="TIGR00613">
    <property type="entry name" value="reco"/>
    <property type="match status" value="1"/>
</dbReference>
<evidence type="ECO:0000256" key="1">
    <source>
        <dbReference type="ARBA" id="ARBA00022763"/>
    </source>
</evidence>
<name>A0AB32XC47_MYCFM</name>
<dbReference type="InterPro" id="IPR037278">
    <property type="entry name" value="ARFGAP/RecO"/>
</dbReference>
<dbReference type="GO" id="GO:0043590">
    <property type="term" value="C:bacterial nucleoid"/>
    <property type="evidence" value="ECO:0007669"/>
    <property type="project" value="TreeGrafter"/>
</dbReference>
<proteinExistence type="predicted"/>
<dbReference type="RefSeq" id="WP_013354746.1">
    <property type="nucleotide sequence ID" value="NC_014921.1"/>
</dbReference>
<organism evidence="5 6">
    <name type="scientific">Mycoplasmopsis fermentans (strain M64)</name>
    <name type="common">Mycoplasma fermentans</name>
    <dbReference type="NCBI Taxonomy" id="943945"/>
    <lineage>
        <taxon>Bacteria</taxon>
        <taxon>Bacillati</taxon>
        <taxon>Mycoplasmatota</taxon>
        <taxon>Mycoplasmoidales</taxon>
        <taxon>Metamycoplasmataceae</taxon>
        <taxon>Mycoplasmopsis</taxon>
    </lineage>
</organism>
<dbReference type="Pfam" id="PF11967">
    <property type="entry name" value="RecO_N"/>
    <property type="match status" value="1"/>
</dbReference>
<dbReference type="Gene3D" id="2.40.50.140">
    <property type="entry name" value="Nucleic acid-binding proteins"/>
    <property type="match status" value="1"/>
</dbReference>
<sequence length="226" mass="26190">MAEKILQVVVLDIQNANTSDNDAIVQVYSKNGIFSLLAKGVNKSESKNRVNLQIGSLVEIEYFQARLNNKVSLLKKATLISDIDYSNRFNLIFIQKAVNLLKHFPKPYYTLFETYVNCLNYLGLGKNSMLYTYLLAHTLNYFGLDVNVNKCCECNSPSNLCDFKFYKGGFLCGNHMSEQRWTKELKSIYYMYNDLKIFLQICISKVNQTIFYELNKYLEENGIYLN</sequence>
<dbReference type="GO" id="GO:0006310">
    <property type="term" value="P:DNA recombination"/>
    <property type="evidence" value="ECO:0007669"/>
    <property type="project" value="UniProtKB-KW"/>
</dbReference>